<evidence type="ECO:0000256" key="1">
    <source>
        <dbReference type="ARBA" id="ARBA00023015"/>
    </source>
</evidence>
<dbReference type="InterPro" id="IPR000792">
    <property type="entry name" value="Tscrpt_reg_LuxR_C"/>
</dbReference>
<reference evidence="5 6" key="1">
    <citation type="submission" date="2020-08" db="EMBL/GenBank/DDBJ databases">
        <title>Sequencing the genomes of 1000 actinobacteria strains.</title>
        <authorList>
            <person name="Klenk H.-P."/>
        </authorList>
    </citation>
    <scope>NUCLEOTIDE SEQUENCE [LARGE SCALE GENOMIC DNA]</scope>
    <source>
        <strain evidence="5 6">DSM 41654</strain>
    </source>
</reference>
<proteinExistence type="predicted"/>
<dbReference type="PROSITE" id="PS50043">
    <property type="entry name" value="HTH_LUXR_2"/>
    <property type="match status" value="1"/>
</dbReference>
<evidence type="ECO:0000313" key="6">
    <source>
        <dbReference type="Proteomes" id="UP000540506"/>
    </source>
</evidence>
<evidence type="ECO:0000313" key="5">
    <source>
        <dbReference type="EMBL" id="MBB4928244.1"/>
    </source>
</evidence>
<gene>
    <name evidence="5" type="ORF">FHR34_007339</name>
</gene>
<evidence type="ECO:0000259" key="4">
    <source>
        <dbReference type="PROSITE" id="PS50043"/>
    </source>
</evidence>
<keyword evidence="6" id="KW-1185">Reference proteome</keyword>
<sequence length="180" mass="18886">MPTISWDPDATNAQRAESTARAVLDILAENGPSVGARDGGTDAVHQRAQALALVSQAFAILAVVDENAHMVGAVTSMAELLGEQLAQLGTLICAVSQSPPAVRAPQAAQRPALVPAPLTRREFQVVSLLVRGLTDKEIAAHLVISTRTVEGHVHRILAKLGLTTRTQIATWAVAHCDAPS</sequence>
<dbReference type="Proteomes" id="UP000540506">
    <property type="component" value="Unassembled WGS sequence"/>
</dbReference>
<dbReference type="CDD" id="cd06170">
    <property type="entry name" value="LuxR_C_like"/>
    <property type="match status" value="1"/>
</dbReference>
<dbReference type="InterPro" id="IPR016032">
    <property type="entry name" value="Sig_transdc_resp-reg_C-effctor"/>
</dbReference>
<dbReference type="InterPro" id="IPR036388">
    <property type="entry name" value="WH-like_DNA-bd_sf"/>
</dbReference>
<keyword evidence="1" id="KW-0805">Transcription regulation</keyword>
<feature type="domain" description="HTH luxR-type" evidence="4">
    <location>
        <begin position="111"/>
        <end position="176"/>
    </location>
</feature>
<keyword evidence="2 5" id="KW-0238">DNA-binding</keyword>
<dbReference type="PANTHER" id="PTHR44688:SF16">
    <property type="entry name" value="DNA-BINDING TRANSCRIPTIONAL ACTIVATOR DEVR_DOSR"/>
    <property type="match status" value="1"/>
</dbReference>
<keyword evidence="3" id="KW-0804">Transcription</keyword>
<dbReference type="PRINTS" id="PR00038">
    <property type="entry name" value="HTHLUXR"/>
</dbReference>
<name>A0A7W7VZZ5_KITKI</name>
<dbReference type="Gene3D" id="1.10.10.10">
    <property type="entry name" value="Winged helix-like DNA-binding domain superfamily/Winged helix DNA-binding domain"/>
    <property type="match status" value="1"/>
</dbReference>
<dbReference type="GO" id="GO:0003677">
    <property type="term" value="F:DNA binding"/>
    <property type="evidence" value="ECO:0007669"/>
    <property type="project" value="UniProtKB-KW"/>
</dbReference>
<evidence type="ECO:0000256" key="3">
    <source>
        <dbReference type="ARBA" id="ARBA00023163"/>
    </source>
</evidence>
<dbReference type="AlphaFoldDB" id="A0A7W7VZZ5"/>
<organism evidence="5 6">
    <name type="scientific">Kitasatospora kifunensis</name>
    <name type="common">Streptomyces kifunensis</name>
    <dbReference type="NCBI Taxonomy" id="58351"/>
    <lineage>
        <taxon>Bacteria</taxon>
        <taxon>Bacillati</taxon>
        <taxon>Actinomycetota</taxon>
        <taxon>Actinomycetes</taxon>
        <taxon>Kitasatosporales</taxon>
        <taxon>Streptomycetaceae</taxon>
        <taxon>Kitasatospora</taxon>
    </lineage>
</organism>
<dbReference type="PANTHER" id="PTHR44688">
    <property type="entry name" value="DNA-BINDING TRANSCRIPTIONAL ACTIVATOR DEVR_DOSR"/>
    <property type="match status" value="1"/>
</dbReference>
<evidence type="ECO:0000256" key="2">
    <source>
        <dbReference type="ARBA" id="ARBA00023125"/>
    </source>
</evidence>
<dbReference type="EMBL" id="JACHJV010000002">
    <property type="protein sequence ID" value="MBB4928244.1"/>
    <property type="molecule type" value="Genomic_DNA"/>
</dbReference>
<dbReference type="Pfam" id="PF00196">
    <property type="entry name" value="GerE"/>
    <property type="match status" value="1"/>
</dbReference>
<protein>
    <submittedName>
        <fullName evidence="5">DNA-binding NarL/FixJ family response regulator</fullName>
    </submittedName>
</protein>
<dbReference type="SUPFAM" id="SSF46894">
    <property type="entry name" value="C-terminal effector domain of the bipartite response regulators"/>
    <property type="match status" value="1"/>
</dbReference>
<accession>A0A7W7VZZ5</accession>
<dbReference type="SMART" id="SM00421">
    <property type="entry name" value="HTH_LUXR"/>
    <property type="match status" value="1"/>
</dbReference>
<comment type="caution">
    <text evidence="5">The sequence shown here is derived from an EMBL/GenBank/DDBJ whole genome shotgun (WGS) entry which is preliminary data.</text>
</comment>
<dbReference type="GO" id="GO:0006355">
    <property type="term" value="P:regulation of DNA-templated transcription"/>
    <property type="evidence" value="ECO:0007669"/>
    <property type="project" value="InterPro"/>
</dbReference>
<dbReference type="RefSeq" id="WP_312897587.1">
    <property type="nucleotide sequence ID" value="NZ_JACHJV010000002.1"/>
</dbReference>